<evidence type="ECO:0000313" key="3">
    <source>
        <dbReference type="EMBL" id="ADM28706.1"/>
    </source>
</evidence>
<name>E0ST45_IGNAA</name>
<feature type="domain" description="NADH:ubiquinone oxidoreductase 30kDa subunit" evidence="2">
    <location>
        <begin position="29"/>
        <end position="149"/>
    </location>
</feature>
<evidence type="ECO:0000313" key="4">
    <source>
        <dbReference type="Proteomes" id="UP000001304"/>
    </source>
</evidence>
<keyword evidence="4" id="KW-1185">Reference proteome</keyword>
<dbReference type="GO" id="GO:0008137">
    <property type="term" value="F:NADH dehydrogenase (ubiquinone) activity"/>
    <property type="evidence" value="ECO:0007669"/>
    <property type="project" value="InterPro"/>
</dbReference>
<evidence type="ECO:0000256" key="1">
    <source>
        <dbReference type="ARBA" id="ARBA00007569"/>
    </source>
</evidence>
<dbReference type="InterPro" id="IPR037232">
    <property type="entry name" value="NADH_quin_OxRdtase_su_C/D-like"/>
</dbReference>
<keyword evidence="3" id="KW-0830">Ubiquinone</keyword>
<dbReference type="Gene3D" id="3.30.460.80">
    <property type="entry name" value="NADH:ubiquinone oxidoreductase, 30kDa subunit"/>
    <property type="match status" value="1"/>
</dbReference>
<reference evidence="3 4" key="1">
    <citation type="journal article" date="2010" name="Stand. Genomic Sci.">
        <title>Complete genome sequence of Ignisphaera aggregans type strain (AQ1.S1).</title>
        <authorList>
            <person name="Goker M."/>
            <person name="Held B."/>
            <person name="Lapidus A."/>
            <person name="Nolan M."/>
            <person name="Spring S."/>
            <person name="Yasawong M."/>
            <person name="Lucas S."/>
            <person name="Glavina Del Rio T."/>
            <person name="Tice H."/>
            <person name="Cheng J.F."/>
            <person name="Goodwin L."/>
            <person name="Tapia R."/>
            <person name="Pitluck S."/>
            <person name="Liolios K."/>
            <person name="Ivanova N."/>
            <person name="Mavromatis K."/>
            <person name="Mikhailova N."/>
            <person name="Pati A."/>
            <person name="Chen A."/>
            <person name="Palaniappan K."/>
            <person name="Brambilla E."/>
            <person name="Land M."/>
            <person name="Hauser L."/>
            <person name="Chang Y.J."/>
            <person name="Jeffries C.D."/>
            <person name="Brettin T."/>
            <person name="Detter J.C."/>
            <person name="Han C."/>
            <person name="Rohde M."/>
            <person name="Sikorski J."/>
            <person name="Woyke T."/>
            <person name="Bristow J."/>
            <person name="Eisen J.A."/>
            <person name="Markowitz V."/>
            <person name="Hugenholtz P."/>
            <person name="Kyrpides N.C."/>
            <person name="Klenk H.P."/>
        </authorList>
    </citation>
    <scope>NUCLEOTIDE SEQUENCE [LARGE SCALE GENOMIC DNA]</scope>
    <source>
        <strain evidence="4">DSM 17230 / JCM 13409 / AQ1.S1</strain>
    </source>
</reference>
<dbReference type="AlphaFoldDB" id="E0ST45"/>
<dbReference type="KEGG" id="iag:Igag_1913"/>
<dbReference type="EMBL" id="CP002098">
    <property type="protein sequence ID" value="ADM28706.1"/>
    <property type="molecule type" value="Genomic_DNA"/>
</dbReference>
<sequence>MSLPKQLEENLSGYILERGIIKPNRIYIRIASENLKNVVRVLKEFFGDENIYISTIAGVDKPEEKVIEINYFIHIIPMGNTIVVKTSVPRDNPIISSLLDEFPGAFSGEAETYDLLGISFEGNKYIKRGFFVPKDVADSGIYPLRKDVKV</sequence>
<accession>E0ST45</accession>
<dbReference type="PANTHER" id="PTHR10884">
    <property type="entry name" value="NADH DEHYDROGENASE UBIQUINONE IRON-SULFUR PROTEIN 3"/>
    <property type="match status" value="1"/>
</dbReference>
<comment type="similarity">
    <text evidence="1">Belongs to the complex I 30 kDa subunit family.</text>
</comment>
<dbReference type="InterPro" id="IPR001268">
    <property type="entry name" value="NADH_UbQ_OxRdtase_30kDa_su"/>
</dbReference>
<gene>
    <name evidence="3" type="ordered locus">Igag_1913</name>
</gene>
<dbReference type="Proteomes" id="UP000001304">
    <property type="component" value="Chromosome"/>
</dbReference>
<dbReference type="PANTHER" id="PTHR10884:SF14">
    <property type="entry name" value="NADH DEHYDROGENASE [UBIQUINONE] IRON-SULFUR PROTEIN 3, MITOCHONDRIAL"/>
    <property type="match status" value="1"/>
</dbReference>
<organism evidence="3 4">
    <name type="scientific">Ignisphaera aggregans (strain DSM 17230 / JCM 13409 / AQ1.S1)</name>
    <dbReference type="NCBI Taxonomy" id="583356"/>
    <lineage>
        <taxon>Archaea</taxon>
        <taxon>Thermoproteota</taxon>
        <taxon>Thermoprotei</taxon>
        <taxon>Desulfurococcales</taxon>
        <taxon>Desulfurococcaceae</taxon>
        <taxon>Ignisphaera</taxon>
    </lineage>
</organism>
<dbReference type="HOGENOM" id="CLU_1754781_0_0_2"/>
<evidence type="ECO:0000259" key="2">
    <source>
        <dbReference type="Pfam" id="PF00329"/>
    </source>
</evidence>
<dbReference type="BioCyc" id="IAGG583356:GHAH-1902-MONOMER"/>
<dbReference type="Pfam" id="PF00329">
    <property type="entry name" value="Complex1_30kDa"/>
    <property type="match status" value="1"/>
</dbReference>
<proteinExistence type="inferred from homology"/>
<protein>
    <submittedName>
        <fullName evidence="3">NADH dehydrogenase (Ubiquinone) 30 kDa subunit</fullName>
    </submittedName>
</protein>
<dbReference type="SUPFAM" id="SSF143243">
    <property type="entry name" value="Nqo5-like"/>
    <property type="match status" value="1"/>
</dbReference>
<dbReference type="STRING" id="583356.Igag_1913"/>